<keyword evidence="8" id="KW-1185">Reference proteome</keyword>
<dbReference type="EMBL" id="JTDI01000009">
    <property type="protein sequence ID" value="KHK89074.1"/>
    <property type="molecule type" value="Genomic_DNA"/>
</dbReference>
<comment type="similarity">
    <text evidence="1">Belongs to the TfdA dioxygenase family.</text>
</comment>
<evidence type="ECO:0000313" key="8">
    <source>
        <dbReference type="Proteomes" id="UP000031057"/>
    </source>
</evidence>
<reference evidence="7 8" key="1">
    <citation type="submission" date="2014-10" db="EMBL/GenBank/DDBJ databases">
        <title>Genome sequence of Novosphingobium malaysiense MUSC 273(T).</title>
        <authorList>
            <person name="Lee L.-H."/>
        </authorList>
    </citation>
    <scope>NUCLEOTIDE SEQUENCE [LARGE SCALE GENOMIC DNA]</scope>
    <source>
        <strain evidence="7 8">MUSC 273</strain>
    </source>
</reference>
<dbReference type="Pfam" id="PF02668">
    <property type="entry name" value="TauD"/>
    <property type="match status" value="1"/>
</dbReference>
<keyword evidence="5" id="KW-0408">Iron</keyword>
<accession>A0A0B1ZDG7</accession>
<dbReference type="OrthoDB" id="7209371at2"/>
<dbReference type="AlphaFoldDB" id="A0A0B1ZDG7"/>
<dbReference type="PANTHER" id="PTHR43779:SF3">
    <property type="entry name" value="(3R)-3-[(CARBOXYMETHYL)AMINO]FATTY ACID OXYGENASE_DECARBOXYLASE"/>
    <property type="match status" value="1"/>
</dbReference>
<evidence type="ECO:0000313" key="7">
    <source>
        <dbReference type="EMBL" id="KHK89074.1"/>
    </source>
</evidence>
<keyword evidence="2" id="KW-0479">Metal-binding</keyword>
<comment type="caution">
    <text evidence="7">The sequence shown here is derived from an EMBL/GenBank/DDBJ whole genome shotgun (WGS) entry which is preliminary data.</text>
</comment>
<keyword evidence="4" id="KW-0560">Oxidoreductase</keyword>
<organism evidence="7 8">
    <name type="scientific">Novosphingobium malaysiense</name>
    <dbReference type="NCBI Taxonomy" id="1348853"/>
    <lineage>
        <taxon>Bacteria</taxon>
        <taxon>Pseudomonadati</taxon>
        <taxon>Pseudomonadota</taxon>
        <taxon>Alphaproteobacteria</taxon>
        <taxon>Sphingomonadales</taxon>
        <taxon>Sphingomonadaceae</taxon>
        <taxon>Novosphingobium</taxon>
    </lineage>
</organism>
<dbReference type="SUPFAM" id="SSF51197">
    <property type="entry name" value="Clavaminate synthase-like"/>
    <property type="match status" value="1"/>
</dbReference>
<evidence type="ECO:0000259" key="6">
    <source>
        <dbReference type="Pfam" id="PF02668"/>
    </source>
</evidence>
<dbReference type="InterPro" id="IPR042098">
    <property type="entry name" value="TauD-like_sf"/>
</dbReference>
<dbReference type="RefSeq" id="WP_039290044.1">
    <property type="nucleotide sequence ID" value="NZ_JTDI01000009.1"/>
</dbReference>
<proteinExistence type="inferred from homology"/>
<protein>
    <recommendedName>
        <fullName evidence="6">TauD/TfdA-like domain-containing protein</fullName>
    </recommendedName>
</protein>
<dbReference type="Gene3D" id="3.60.130.10">
    <property type="entry name" value="Clavaminate synthase-like"/>
    <property type="match status" value="1"/>
</dbReference>
<dbReference type="PANTHER" id="PTHR43779">
    <property type="entry name" value="DIOXYGENASE RV0097-RELATED"/>
    <property type="match status" value="1"/>
</dbReference>
<evidence type="ECO:0000256" key="3">
    <source>
        <dbReference type="ARBA" id="ARBA00022964"/>
    </source>
</evidence>
<dbReference type="InterPro" id="IPR003819">
    <property type="entry name" value="TauD/TfdA-like"/>
</dbReference>
<feature type="domain" description="TauD/TfdA-like" evidence="6">
    <location>
        <begin position="5"/>
        <end position="288"/>
    </location>
</feature>
<evidence type="ECO:0000256" key="2">
    <source>
        <dbReference type="ARBA" id="ARBA00022723"/>
    </source>
</evidence>
<dbReference type="STRING" id="1348853.LK12_22305"/>
<dbReference type="GO" id="GO:0046872">
    <property type="term" value="F:metal ion binding"/>
    <property type="evidence" value="ECO:0007669"/>
    <property type="project" value="UniProtKB-KW"/>
</dbReference>
<dbReference type="GO" id="GO:0016706">
    <property type="term" value="F:2-oxoglutarate-dependent dioxygenase activity"/>
    <property type="evidence" value="ECO:0007669"/>
    <property type="project" value="UniProtKB-ARBA"/>
</dbReference>
<evidence type="ECO:0000256" key="4">
    <source>
        <dbReference type="ARBA" id="ARBA00023002"/>
    </source>
</evidence>
<dbReference type="InterPro" id="IPR051178">
    <property type="entry name" value="TfdA_dioxygenase"/>
</dbReference>
<dbReference type="Proteomes" id="UP000031057">
    <property type="component" value="Unassembled WGS sequence"/>
</dbReference>
<evidence type="ECO:0000256" key="5">
    <source>
        <dbReference type="ARBA" id="ARBA00023004"/>
    </source>
</evidence>
<sequence length="311" mass="35042">MPIKIEPLSNDLPFGARIVGVTRENSCDKEVRKQISEVFAERGMIVFEEMEPTNAMQVALSEAFGELESHALSDVPMADEDVRGMTDFNYVDVFEVDGEELSGWIPWHFDACYAKELNRGGVLRPILISPEGGRTGFADGVQMYKAINPDLRDCFERLDIIYHSHLMFTELRFGKPESFRAINISKPIADMIARTKSEPRSVHPAIWQRETGEKVLHVAPWQAAGIAGMETPEGDALLNELFAEIEAKVLPYWHSWKPTDMVIWDNWRFLHSVSGNPARFPRRMQRTTIKGDYGFGRLETAGSAAPVGLSL</sequence>
<evidence type="ECO:0000256" key="1">
    <source>
        <dbReference type="ARBA" id="ARBA00005896"/>
    </source>
</evidence>
<keyword evidence="3" id="KW-0223">Dioxygenase</keyword>
<name>A0A0B1ZDG7_9SPHN</name>
<gene>
    <name evidence="7" type="ORF">LK12_22305</name>
</gene>